<evidence type="ECO:0000256" key="1">
    <source>
        <dbReference type="ARBA" id="ARBA00012344"/>
    </source>
</evidence>
<dbReference type="GO" id="GO:0016740">
    <property type="term" value="F:transferase activity"/>
    <property type="evidence" value="ECO:0007669"/>
    <property type="project" value="UniProtKB-KW"/>
</dbReference>
<dbReference type="GO" id="GO:0005737">
    <property type="term" value="C:cytoplasm"/>
    <property type="evidence" value="ECO:0007669"/>
    <property type="project" value="TreeGrafter"/>
</dbReference>
<evidence type="ECO:0000256" key="2">
    <source>
        <dbReference type="ARBA" id="ARBA00023239"/>
    </source>
</evidence>
<dbReference type="EMBL" id="QQOH01000003">
    <property type="protein sequence ID" value="RDE19694.1"/>
    <property type="molecule type" value="Genomic_DNA"/>
</dbReference>
<dbReference type="InterPro" id="IPR013024">
    <property type="entry name" value="GGCT-like"/>
</dbReference>
<dbReference type="CDD" id="cd06661">
    <property type="entry name" value="GGCT_like"/>
    <property type="match status" value="1"/>
</dbReference>
<proteinExistence type="predicted"/>
<reference evidence="3 4" key="1">
    <citation type="submission" date="2018-07" db="EMBL/GenBank/DDBJ databases">
        <title>Motiliproteus coralliicola sp. nov., a bacterium isolated from Coral.</title>
        <authorList>
            <person name="Wang G."/>
        </authorList>
    </citation>
    <scope>NUCLEOTIDE SEQUENCE [LARGE SCALE GENOMIC DNA]</scope>
    <source>
        <strain evidence="3 4">C34</strain>
    </source>
</reference>
<dbReference type="InterPro" id="IPR006840">
    <property type="entry name" value="ChaC"/>
</dbReference>
<dbReference type="InterPro" id="IPR036568">
    <property type="entry name" value="GGCT-like_sf"/>
</dbReference>
<dbReference type="SUPFAM" id="SSF110857">
    <property type="entry name" value="Gamma-glutamyl cyclotransferase-like"/>
    <property type="match status" value="1"/>
</dbReference>
<comment type="caution">
    <text evidence="3">The sequence shown here is derived from an EMBL/GenBank/DDBJ whole genome shotgun (WGS) entry which is preliminary data.</text>
</comment>
<dbReference type="Pfam" id="PF04752">
    <property type="entry name" value="ChaC"/>
    <property type="match status" value="1"/>
</dbReference>
<keyword evidence="3" id="KW-0808">Transferase</keyword>
<dbReference type="Gene3D" id="3.10.490.10">
    <property type="entry name" value="Gamma-glutamyl cyclotransferase-like"/>
    <property type="match status" value="1"/>
</dbReference>
<dbReference type="Proteomes" id="UP000253769">
    <property type="component" value="Unassembled WGS sequence"/>
</dbReference>
<dbReference type="EC" id="4.3.2.7" evidence="1"/>
<keyword evidence="4" id="KW-1185">Reference proteome</keyword>
<dbReference type="OrthoDB" id="9795692at2"/>
<evidence type="ECO:0000313" key="4">
    <source>
        <dbReference type="Proteomes" id="UP000253769"/>
    </source>
</evidence>
<keyword evidence="2" id="KW-0456">Lyase</keyword>
<accession>A0A369WG87</accession>
<dbReference type="AlphaFoldDB" id="A0A369WG87"/>
<dbReference type="GO" id="GO:0061928">
    <property type="term" value="F:glutathione specific gamma-glutamylcyclotransferase activity"/>
    <property type="evidence" value="ECO:0007669"/>
    <property type="project" value="UniProtKB-EC"/>
</dbReference>
<dbReference type="RefSeq" id="WP_114696040.1">
    <property type="nucleotide sequence ID" value="NZ_QQOH01000003.1"/>
</dbReference>
<sequence length="193" mass="21857">MHADTRLQVHPDAICPELPEGDLWVFAYGSLLWRPGFDFTDRLPARLYGYHRSLCVWSHTHRGTVENPGMVLGLDRGGSCRGCAYRVDPQQKQEIADYLFAREMPTPLYHARFHPLQLESPYQGQSTVMGLTFVVDRDSPQYAGRQSPTECARHVRDAVGISGSSRDYLLNTIEHLDQLGLHDPHLSEIADKL</sequence>
<dbReference type="PANTHER" id="PTHR12192:SF2">
    <property type="entry name" value="GLUTATHIONE-SPECIFIC GAMMA-GLUTAMYLCYCLOTRANSFERASE 2"/>
    <property type="match status" value="1"/>
</dbReference>
<dbReference type="PANTHER" id="PTHR12192">
    <property type="entry name" value="CATION TRANSPORT PROTEIN CHAC-RELATED"/>
    <property type="match status" value="1"/>
</dbReference>
<protein>
    <recommendedName>
        <fullName evidence="1">glutathione-specific gamma-glutamylcyclotransferase</fullName>
        <ecNumber evidence="1">4.3.2.7</ecNumber>
    </recommendedName>
</protein>
<evidence type="ECO:0000313" key="3">
    <source>
        <dbReference type="EMBL" id="RDE19694.1"/>
    </source>
</evidence>
<gene>
    <name evidence="3" type="ORF">DV711_12500</name>
</gene>
<dbReference type="GO" id="GO:0006751">
    <property type="term" value="P:glutathione catabolic process"/>
    <property type="evidence" value="ECO:0007669"/>
    <property type="project" value="InterPro"/>
</dbReference>
<organism evidence="3 4">
    <name type="scientific">Motiliproteus coralliicola</name>
    <dbReference type="NCBI Taxonomy" id="2283196"/>
    <lineage>
        <taxon>Bacteria</taxon>
        <taxon>Pseudomonadati</taxon>
        <taxon>Pseudomonadota</taxon>
        <taxon>Gammaproteobacteria</taxon>
        <taxon>Oceanospirillales</taxon>
        <taxon>Oceanospirillaceae</taxon>
        <taxon>Motiliproteus</taxon>
    </lineage>
</organism>
<name>A0A369WG87_9GAMM</name>